<keyword evidence="5" id="KW-1185">Reference proteome</keyword>
<dbReference type="AlphaFoldDB" id="A0A2Z4FHH2"/>
<comment type="similarity">
    <text evidence="1">Belongs to the bacterial solute-binding protein 5 family.</text>
</comment>
<keyword evidence="2" id="KW-0813">Transport</keyword>
<dbReference type="InterPro" id="IPR039424">
    <property type="entry name" value="SBP_5"/>
</dbReference>
<dbReference type="Proteomes" id="UP000249799">
    <property type="component" value="Chromosome"/>
</dbReference>
<protein>
    <submittedName>
        <fullName evidence="4">Uncharacterized protein</fullName>
    </submittedName>
</protein>
<organism evidence="4 5">
    <name type="scientific">Bradymonas sediminis</name>
    <dbReference type="NCBI Taxonomy" id="1548548"/>
    <lineage>
        <taxon>Bacteria</taxon>
        <taxon>Deltaproteobacteria</taxon>
        <taxon>Bradymonadales</taxon>
        <taxon>Bradymonadaceae</taxon>
        <taxon>Bradymonas</taxon>
    </lineage>
</organism>
<dbReference type="GO" id="GO:1904680">
    <property type="term" value="F:peptide transmembrane transporter activity"/>
    <property type="evidence" value="ECO:0007669"/>
    <property type="project" value="TreeGrafter"/>
</dbReference>
<keyword evidence="3" id="KW-0732">Signal</keyword>
<evidence type="ECO:0000313" key="4">
    <source>
        <dbReference type="EMBL" id="AWV88437.1"/>
    </source>
</evidence>
<dbReference type="Gene3D" id="3.10.105.10">
    <property type="entry name" value="Dipeptide-binding Protein, Domain 3"/>
    <property type="match status" value="1"/>
</dbReference>
<dbReference type="PANTHER" id="PTHR30290">
    <property type="entry name" value="PERIPLASMIC BINDING COMPONENT OF ABC TRANSPORTER"/>
    <property type="match status" value="1"/>
</dbReference>
<dbReference type="PANTHER" id="PTHR30290:SF9">
    <property type="entry name" value="OLIGOPEPTIDE-BINDING PROTEIN APPA"/>
    <property type="match status" value="1"/>
</dbReference>
<dbReference type="Gene3D" id="3.40.190.10">
    <property type="entry name" value="Periplasmic binding protein-like II"/>
    <property type="match status" value="1"/>
</dbReference>
<dbReference type="GO" id="GO:0043190">
    <property type="term" value="C:ATP-binding cassette (ABC) transporter complex"/>
    <property type="evidence" value="ECO:0007669"/>
    <property type="project" value="InterPro"/>
</dbReference>
<evidence type="ECO:0000313" key="5">
    <source>
        <dbReference type="Proteomes" id="UP000249799"/>
    </source>
</evidence>
<dbReference type="OrthoDB" id="9772924at2"/>
<sequence>MPRTFKATIALIISLVVLALLTVFNVTQTNNAEKKISEMSRKIEAISENNAKILRQLEKGVAVSGHTSTSSPSNDKYAAALREPGNLLEPRTEPLIPADAQEGGTLRRYMGSTPKGYNWLTENGADVAELQTYVHNAFANRDPVDPDKWISELAYKIEVSDDNLVYTIHLREGVYWQTPNVDFSDSKYEWLKKERELTAEDAVFFFEMIQNPQVQAGSIKNYFEDMDKAEVIDRYTFKVTWKKKVYQSQDMTLGGYPLPKWLFTKNDDGTDIPEATLGTQFNNHWSARFPIGTGPYKISAIETDKRIALERNDNYWGPKPPIKTVEYQIIKDPNTAYLKLTSGRDLDLTSLPEPVYQQDVVDGGPNSPFKTGKLKYDVVTRPVYYYLGWNADKPIFSDARVRTAMTHALDREGIIKHTLSGLGKVLTGPFLPDHPGNNPAVKAYEYDLDKAAALLKEAGWEDTDGNGILDKVIDGKKTEFRFTILAYNKPTTRSYLSVYKEALRKIGVNMTPSYLDWSLMQKKMDEREFDAFTGGWGLSWTTDPYQLWHSSQADMVKGSNRVGFRNKEADKIIETLRETFDTQERIKLLQDFHMIMHKEQPYTFFYQLDTAFAWQPRMQNMVFQKLRPQDLSLPWWIDQDMQ</sequence>
<gene>
    <name evidence="4" type="ORF">DN745_03375</name>
</gene>
<dbReference type="KEGG" id="bsed:DN745_03375"/>
<dbReference type="Pfam" id="PF00496">
    <property type="entry name" value="SBP_bac_5"/>
    <property type="match status" value="1"/>
</dbReference>
<dbReference type="SUPFAM" id="SSF53850">
    <property type="entry name" value="Periplasmic binding protein-like II"/>
    <property type="match status" value="1"/>
</dbReference>
<dbReference type="InterPro" id="IPR000914">
    <property type="entry name" value="SBP_5_dom"/>
</dbReference>
<evidence type="ECO:0000256" key="3">
    <source>
        <dbReference type="ARBA" id="ARBA00022729"/>
    </source>
</evidence>
<dbReference type="EMBL" id="CP030032">
    <property type="protein sequence ID" value="AWV88437.1"/>
    <property type="molecule type" value="Genomic_DNA"/>
</dbReference>
<proteinExistence type="inferred from homology"/>
<accession>A0A2Z4FHH2</accession>
<reference evidence="4 5" key="1">
    <citation type="submission" date="2018-06" db="EMBL/GenBank/DDBJ databases">
        <title>Lujinxingia sediminis gen. nov. sp. nov., a new facultative anaerobic member of the class Deltaproteobacteria, and proposal of Lujinxingaceae fam. nov.</title>
        <authorList>
            <person name="Guo L.-Y."/>
            <person name="Li C.-M."/>
            <person name="Wang S."/>
            <person name="Du Z.-J."/>
        </authorList>
    </citation>
    <scope>NUCLEOTIDE SEQUENCE [LARGE SCALE GENOMIC DNA]</scope>
    <source>
        <strain evidence="4 5">FA350</strain>
    </source>
</reference>
<evidence type="ECO:0000256" key="2">
    <source>
        <dbReference type="ARBA" id="ARBA00022448"/>
    </source>
</evidence>
<dbReference type="PIRSF" id="PIRSF002741">
    <property type="entry name" value="MppA"/>
    <property type="match status" value="1"/>
</dbReference>
<dbReference type="GO" id="GO:0042597">
    <property type="term" value="C:periplasmic space"/>
    <property type="evidence" value="ECO:0007669"/>
    <property type="project" value="UniProtKB-ARBA"/>
</dbReference>
<dbReference type="InterPro" id="IPR030678">
    <property type="entry name" value="Peptide/Ni-bd"/>
</dbReference>
<dbReference type="GO" id="GO:0015833">
    <property type="term" value="P:peptide transport"/>
    <property type="evidence" value="ECO:0007669"/>
    <property type="project" value="TreeGrafter"/>
</dbReference>
<evidence type="ECO:0000256" key="1">
    <source>
        <dbReference type="ARBA" id="ARBA00005695"/>
    </source>
</evidence>
<name>A0A2Z4FHH2_9DELT</name>